<keyword evidence="3 6" id="KW-0067">ATP-binding</keyword>
<dbReference type="PANTHER" id="PTHR45772">
    <property type="entry name" value="CONSERVED COMPONENT OF ABC TRANSPORTER FOR NATURAL AMINO ACIDS-RELATED"/>
    <property type="match status" value="1"/>
</dbReference>
<dbReference type="InterPro" id="IPR051120">
    <property type="entry name" value="ABC_AA/LPS_Transport"/>
</dbReference>
<evidence type="ECO:0000259" key="5">
    <source>
        <dbReference type="PROSITE" id="PS50893"/>
    </source>
</evidence>
<dbReference type="Gene3D" id="3.40.50.300">
    <property type="entry name" value="P-loop containing nucleotide triphosphate hydrolases"/>
    <property type="match status" value="1"/>
</dbReference>
<dbReference type="InterPro" id="IPR027417">
    <property type="entry name" value="P-loop_NTPase"/>
</dbReference>
<evidence type="ECO:0000256" key="1">
    <source>
        <dbReference type="ARBA" id="ARBA00022448"/>
    </source>
</evidence>
<name>A0ABU2RUD5_9ACTN</name>
<dbReference type="Pfam" id="PF00005">
    <property type="entry name" value="ABC_tran"/>
    <property type="match status" value="1"/>
</dbReference>
<keyword evidence="2" id="KW-0547">Nucleotide-binding</keyword>
<dbReference type="Proteomes" id="UP001183777">
    <property type="component" value="Unassembled WGS sequence"/>
</dbReference>
<dbReference type="CDD" id="cd03219">
    <property type="entry name" value="ABC_Mj1267_LivG_branched"/>
    <property type="match status" value="1"/>
</dbReference>
<dbReference type="RefSeq" id="WP_311661058.1">
    <property type="nucleotide sequence ID" value="NZ_JAVREX010000021.1"/>
</dbReference>
<dbReference type="InterPro" id="IPR032823">
    <property type="entry name" value="BCA_ABC_TP_C"/>
</dbReference>
<dbReference type="EMBL" id="JAVREX010000021">
    <property type="protein sequence ID" value="MDT0432276.1"/>
    <property type="molecule type" value="Genomic_DNA"/>
</dbReference>
<evidence type="ECO:0000256" key="2">
    <source>
        <dbReference type="ARBA" id="ARBA00022741"/>
    </source>
</evidence>
<dbReference type="GO" id="GO:0005524">
    <property type="term" value="F:ATP binding"/>
    <property type="evidence" value="ECO:0007669"/>
    <property type="project" value="UniProtKB-KW"/>
</dbReference>
<evidence type="ECO:0000256" key="4">
    <source>
        <dbReference type="SAM" id="MobiDB-lite"/>
    </source>
</evidence>
<accession>A0ABU2RUD5</accession>
<keyword evidence="7" id="KW-1185">Reference proteome</keyword>
<comment type="caution">
    <text evidence="6">The sequence shown here is derived from an EMBL/GenBank/DDBJ whole genome shotgun (WGS) entry which is preliminary data.</text>
</comment>
<evidence type="ECO:0000313" key="6">
    <source>
        <dbReference type="EMBL" id="MDT0432276.1"/>
    </source>
</evidence>
<feature type="compositionally biased region" description="Low complexity" evidence="4">
    <location>
        <begin position="277"/>
        <end position="318"/>
    </location>
</feature>
<dbReference type="PANTHER" id="PTHR45772:SF7">
    <property type="entry name" value="AMINO ACID ABC TRANSPORTER ATP-BINDING PROTEIN"/>
    <property type="match status" value="1"/>
</dbReference>
<protein>
    <submittedName>
        <fullName evidence="6">ABC transporter ATP-binding protein</fullName>
    </submittedName>
</protein>
<dbReference type="PROSITE" id="PS50893">
    <property type="entry name" value="ABC_TRANSPORTER_2"/>
    <property type="match status" value="1"/>
</dbReference>
<organism evidence="6 7">
    <name type="scientific">Streptomyces salyersiae</name>
    <dbReference type="NCBI Taxonomy" id="3075530"/>
    <lineage>
        <taxon>Bacteria</taxon>
        <taxon>Bacillati</taxon>
        <taxon>Actinomycetota</taxon>
        <taxon>Actinomycetes</taxon>
        <taxon>Kitasatosporales</taxon>
        <taxon>Streptomycetaceae</taxon>
        <taxon>Streptomyces</taxon>
    </lineage>
</organism>
<sequence>MTTMTTTTTGTTVLDASGVTMRFGGLTAVRGVDLTVNAGEIVGLIGPNGAGKTTFFNCLTGLYVPTEGKVSYKGTVLPPKPHLVTQAGIARTFQNIRLFANMTVLENVLVGRHTRTKEGLWSALLRLPGYKKAENSSRERAMELLEFIGLADKADHLARNLPYGDQRKLEIARALASDPGLLLLDEPTAGMNPQETRVTEELIFAIRDQGIAVLVIEHDMRFIFNLCDRVAVLVQGEKLVEGTAEVVQGDERVVAAYLGTPFEGAPGADEVAEVEAAEAGAAAAAPPADRTPAAPTPADEAPADQAPAKADTTETGTTRTEEEEEDNR</sequence>
<dbReference type="Pfam" id="PF12399">
    <property type="entry name" value="BCA_ABC_TP_C"/>
    <property type="match status" value="1"/>
</dbReference>
<dbReference type="InterPro" id="IPR003439">
    <property type="entry name" value="ABC_transporter-like_ATP-bd"/>
</dbReference>
<dbReference type="SUPFAM" id="SSF52540">
    <property type="entry name" value="P-loop containing nucleoside triphosphate hydrolases"/>
    <property type="match status" value="1"/>
</dbReference>
<feature type="domain" description="ABC transporter" evidence="5">
    <location>
        <begin position="14"/>
        <end position="260"/>
    </location>
</feature>
<feature type="region of interest" description="Disordered" evidence="4">
    <location>
        <begin position="276"/>
        <end position="328"/>
    </location>
</feature>
<dbReference type="SMART" id="SM00382">
    <property type="entry name" value="AAA"/>
    <property type="match status" value="1"/>
</dbReference>
<proteinExistence type="predicted"/>
<dbReference type="InterPro" id="IPR003593">
    <property type="entry name" value="AAA+_ATPase"/>
</dbReference>
<gene>
    <name evidence="6" type="ORF">RM649_32180</name>
</gene>
<keyword evidence="1" id="KW-0813">Transport</keyword>
<reference evidence="7" key="1">
    <citation type="submission" date="2023-07" db="EMBL/GenBank/DDBJ databases">
        <title>30 novel species of actinomycetes from the DSMZ collection.</title>
        <authorList>
            <person name="Nouioui I."/>
        </authorList>
    </citation>
    <scope>NUCLEOTIDE SEQUENCE [LARGE SCALE GENOMIC DNA]</scope>
    <source>
        <strain evidence="7">DSM 41770</strain>
    </source>
</reference>
<evidence type="ECO:0000256" key="3">
    <source>
        <dbReference type="ARBA" id="ARBA00022840"/>
    </source>
</evidence>
<evidence type="ECO:0000313" key="7">
    <source>
        <dbReference type="Proteomes" id="UP001183777"/>
    </source>
</evidence>